<feature type="compositionally biased region" description="Low complexity" evidence="1">
    <location>
        <begin position="65"/>
        <end position="81"/>
    </location>
</feature>
<reference evidence="2" key="1">
    <citation type="journal article" date="2002" name="Nature">
        <title>The genome sequence and structure of rice chromosome 1.</title>
        <authorList>
            <person name="Sasaki T."/>
            <person name="Matsumoto T."/>
            <person name="Yamamoto K."/>
            <person name="Sakata K."/>
            <person name="Baba T."/>
            <person name="Katayose Y."/>
            <person name="Wu J."/>
            <person name="Niimura Y."/>
            <person name="Cheng Z."/>
            <person name="Nagamura Y."/>
            <person name="Antonio B.A."/>
            <person name="Kanamori H."/>
            <person name="Hosokawa S."/>
            <person name="Masukawa M."/>
            <person name="Arikawa K."/>
            <person name="Chiden Y."/>
            <person name="Hayashi M."/>
            <person name="Okamoto M."/>
            <person name="Ando T."/>
            <person name="Aoki H."/>
            <person name="Arita K."/>
            <person name="Hamada M."/>
            <person name="Harada C."/>
            <person name="Hijishita S."/>
            <person name="Honda M."/>
            <person name="Ichikawa Y."/>
            <person name="Idonuma A."/>
            <person name="Iijima M."/>
            <person name="Ikeda M."/>
            <person name="Ikeno M."/>
            <person name="Itoh S."/>
            <person name="Itoh T."/>
            <person name="Itoh Y."/>
            <person name="Itoh Y."/>
            <person name="Iwabuchi A."/>
            <person name="Kamiya K."/>
            <person name="Karasawa W."/>
            <person name="Katagiri S."/>
            <person name="Kikuta A."/>
            <person name="Kobayashi N."/>
            <person name="Kono I."/>
            <person name="Machita K."/>
            <person name="Maehara T."/>
            <person name="Mizuno H."/>
            <person name="Mizubayashi T."/>
            <person name="Mukai Y."/>
            <person name="Nagasaki H."/>
            <person name="Nakashima M."/>
            <person name="Nakama Y."/>
            <person name="Nakamichi Y."/>
            <person name="Nakamura M."/>
            <person name="Namiki N."/>
            <person name="Negishi M."/>
            <person name="Ohta I."/>
            <person name="Ono N."/>
            <person name="Saji S."/>
            <person name="Sakai K."/>
            <person name="Shibata M."/>
            <person name="Shimokawa T."/>
            <person name="Shomura A."/>
            <person name="Song J."/>
            <person name="Takazaki Y."/>
            <person name="Terasawa K."/>
            <person name="Tsuji K."/>
            <person name="Waki K."/>
            <person name="Yamagata H."/>
            <person name="Yamane H."/>
            <person name="Yoshiki S."/>
            <person name="Yoshihara R."/>
            <person name="Yukawa K."/>
            <person name="Zhong H."/>
            <person name="Iwama H."/>
            <person name="Endo T."/>
            <person name="Ito H."/>
            <person name="Hahn J.H."/>
            <person name="Kim H.I."/>
            <person name="Eun M.Y."/>
            <person name="Yano M."/>
            <person name="Jiang J."/>
            <person name="Gojobori T."/>
        </authorList>
    </citation>
    <scope>NUCLEOTIDE SEQUENCE [LARGE SCALE GENOMIC DNA]</scope>
</reference>
<dbReference type="AlphaFoldDB" id="Q5VNI0"/>
<evidence type="ECO:0000313" key="2">
    <source>
        <dbReference type="EMBL" id="BAD68993.1"/>
    </source>
</evidence>
<feature type="region of interest" description="Disordered" evidence="1">
    <location>
        <begin position="1"/>
        <end position="104"/>
    </location>
</feature>
<dbReference type="EMBL" id="AP004723">
    <property type="protein sequence ID" value="BAD68993.1"/>
    <property type="molecule type" value="Genomic_DNA"/>
</dbReference>
<dbReference type="Proteomes" id="UP000817658">
    <property type="component" value="Chromosome 1"/>
</dbReference>
<accession>Q5VNI0</accession>
<sequence length="104" mass="10584">MRGREGKMGGKGEGITGNNSPLLIARGEDGDGGIRGGRGARARARRREEGDDGWAPPVSEGGGRARPSAARARGEAGWAAGRGEGGGRRWAEPAQEGEGGKGTF</sequence>
<feature type="compositionally biased region" description="Basic and acidic residues" evidence="1">
    <location>
        <begin position="1"/>
        <end position="10"/>
    </location>
</feature>
<protein>
    <submittedName>
        <fullName evidence="2">Pr1-like protein</fullName>
    </submittedName>
</protein>
<proteinExistence type="predicted"/>
<organism evidence="2">
    <name type="scientific">Oryza sativa subsp. japonica</name>
    <name type="common">Rice</name>
    <dbReference type="NCBI Taxonomy" id="39947"/>
    <lineage>
        <taxon>Eukaryota</taxon>
        <taxon>Viridiplantae</taxon>
        <taxon>Streptophyta</taxon>
        <taxon>Embryophyta</taxon>
        <taxon>Tracheophyta</taxon>
        <taxon>Spermatophyta</taxon>
        <taxon>Magnoliopsida</taxon>
        <taxon>Liliopsida</taxon>
        <taxon>Poales</taxon>
        <taxon>Poaceae</taxon>
        <taxon>BOP clade</taxon>
        <taxon>Oryzoideae</taxon>
        <taxon>Oryzeae</taxon>
        <taxon>Oryzinae</taxon>
        <taxon>Oryza</taxon>
        <taxon>Oryza sativa</taxon>
    </lineage>
</organism>
<evidence type="ECO:0000256" key="1">
    <source>
        <dbReference type="SAM" id="MobiDB-lite"/>
    </source>
</evidence>
<gene>
    <name evidence="2" type="primary">OJ1126_G08.13</name>
</gene>
<name>Q5VNI0_ORYSJ</name>